<keyword evidence="1" id="KW-0472">Membrane</keyword>
<dbReference type="EMBL" id="JYIT01000082">
    <property type="protein sequence ID" value="KJL20759.1"/>
    <property type="molecule type" value="Genomic_DNA"/>
</dbReference>
<feature type="transmembrane region" description="Helical" evidence="1">
    <location>
        <begin position="14"/>
        <end position="32"/>
    </location>
</feature>
<dbReference type="RefSeq" id="WP_045251359.1">
    <property type="nucleotide sequence ID" value="NZ_CP099706.1"/>
</dbReference>
<keyword evidence="3" id="KW-1185">Reference proteome</keyword>
<sequence length="454" mass="49850">MTVSHRPPTRTRRLLEWATVMTIVIAGAWVTWVRVPADHRRRPWAEDANIFLDEAVRDGAWNVIVHGYAGYQHLIPRLVVAVIYPFFDVVRYPMLIFAICSVLVGLAAAAVYWLSRDLVPWIPARLTLAAITMLLPLATQETIGNLADLHVYAMWIMPWLLLYRPRRWSTGIAWALLAFALVMTEIQCVFFFWLIPFRARRAHARAFPIFAAFLVGAAWQIVTALLVPRATSEGPLSVGSTFLGWMVNTVIPLVQADPVAVRNLIHSSGLLVAWIILIPIAAATVIALWKGTSTQRLLTIALILGSAATYTGSAWANSQDGFRYAEFGLDHIDTLIVNIRYGVPSGMLLSAVIPLATAILVSRARRADAAASPGRRVAITTAISVIACIAVVGIMGRGDLHPYSLRATVAEWPSAVIAAMDQCGSARPPDTVTLPVAPWRSLTLTCTELLSLRR</sequence>
<feature type="transmembrane region" description="Helical" evidence="1">
    <location>
        <begin position="172"/>
        <end position="195"/>
    </location>
</feature>
<name>A0A0F0KJZ8_9MICO</name>
<feature type="transmembrane region" description="Helical" evidence="1">
    <location>
        <begin position="296"/>
        <end position="316"/>
    </location>
</feature>
<dbReference type="OrthoDB" id="4578799at2"/>
<feature type="transmembrane region" description="Helical" evidence="1">
    <location>
        <begin position="207"/>
        <end position="227"/>
    </location>
</feature>
<proteinExistence type="predicted"/>
<feature type="transmembrane region" description="Helical" evidence="1">
    <location>
        <begin position="94"/>
        <end position="114"/>
    </location>
</feature>
<evidence type="ECO:0000313" key="2">
    <source>
        <dbReference type="EMBL" id="KJL20759.1"/>
    </source>
</evidence>
<protein>
    <recommendedName>
        <fullName evidence="4">DUF2029 domain-containing protein</fullName>
    </recommendedName>
</protein>
<evidence type="ECO:0000313" key="3">
    <source>
        <dbReference type="Proteomes" id="UP000033448"/>
    </source>
</evidence>
<reference evidence="2 3" key="1">
    <citation type="submission" date="2015-02" db="EMBL/GenBank/DDBJ databases">
        <title>Draft genome sequences of ten Microbacterium spp. with emphasis on heavy metal contaminated environments.</title>
        <authorList>
            <person name="Corretto E."/>
        </authorList>
    </citation>
    <scope>NUCLEOTIDE SEQUENCE [LARGE SCALE GENOMIC DNA]</scope>
    <source>
        <strain evidence="2 3">DSM 23848</strain>
    </source>
</reference>
<keyword evidence="1" id="KW-0812">Transmembrane</keyword>
<dbReference type="AlphaFoldDB" id="A0A0F0KJZ8"/>
<feature type="transmembrane region" description="Helical" evidence="1">
    <location>
        <begin position="271"/>
        <end position="289"/>
    </location>
</feature>
<comment type="caution">
    <text evidence="2">The sequence shown here is derived from an EMBL/GenBank/DDBJ whole genome shotgun (WGS) entry which is preliminary data.</text>
</comment>
<feature type="transmembrane region" description="Helical" evidence="1">
    <location>
        <begin position="120"/>
        <end position="137"/>
    </location>
</feature>
<evidence type="ECO:0008006" key="4">
    <source>
        <dbReference type="Google" id="ProtNLM"/>
    </source>
</evidence>
<feature type="transmembrane region" description="Helical" evidence="1">
    <location>
        <begin position="347"/>
        <end position="365"/>
    </location>
</feature>
<feature type="transmembrane region" description="Helical" evidence="1">
    <location>
        <begin position="377"/>
        <end position="396"/>
    </location>
</feature>
<dbReference type="Proteomes" id="UP000033448">
    <property type="component" value="Unassembled WGS sequence"/>
</dbReference>
<gene>
    <name evidence="2" type="ORF">RL72_02684</name>
</gene>
<accession>A0A0F0KJZ8</accession>
<organism evidence="2 3">
    <name type="scientific">Microbacterium azadirachtae</name>
    <dbReference type="NCBI Taxonomy" id="582680"/>
    <lineage>
        <taxon>Bacteria</taxon>
        <taxon>Bacillati</taxon>
        <taxon>Actinomycetota</taxon>
        <taxon>Actinomycetes</taxon>
        <taxon>Micrococcales</taxon>
        <taxon>Microbacteriaceae</taxon>
        <taxon>Microbacterium</taxon>
    </lineage>
</organism>
<dbReference type="PATRIC" id="fig|582680.7.peg.2739"/>
<evidence type="ECO:0000256" key="1">
    <source>
        <dbReference type="SAM" id="Phobius"/>
    </source>
</evidence>
<keyword evidence="1" id="KW-1133">Transmembrane helix</keyword>